<feature type="chain" id="PRO_5013783696" evidence="8">
    <location>
        <begin position="20"/>
        <end position="301"/>
    </location>
</feature>
<proteinExistence type="inferred from homology"/>
<evidence type="ECO:0000313" key="10">
    <source>
        <dbReference type="EMBL" id="CZT23931.1"/>
    </source>
</evidence>
<keyword evidence="2 10" id="KW-0575">Peroxidase</keyword>
<evidence type="ECO:0000256" key="1">
    <source>
        <dbReference type="ARBA" id="ARBA00001970"/>
    </source>
</evidence>
<dbReference type="GeneID" id="35604713"/>
<sequence length="301" mass="32488">MKTTLASLAFLATIVNTQALDLVALLAGGAAPDSDPRWLDWKPAGYGDSRSPCPGLNSLANHGFLNHNGKDITIPQLVKGGREGMNMGADFMSIIGAVGLQSSPFPSSGKFDLSDLDQHNFPIEHDGSLSRQDAFFGDNYDFNKTIFNQFLSNFHGAAKTTIPTTSKARYSRIQDSQARNPTFTYGALQFLLSSGETGLYVQTMSSPVENSARLDYIKMMFEKERLPFNIGWRASKTQITLMTLGQYILEMFAANPDNAAEGLTLTAGTLGSTLATLAGGSHVLSNITEGITDALDLPFLQ</sequence>
<dbReference type="RefSeq" id="XP_023630655.1">
    <property type="nucleotide sequence ID" value="XM_023774887.1"/>
</dbReference>
<evidence type="ECO:0000256" key="5">
    <source>
        <dbReference type="ARBA" id="ARBA00023002"/>
    </source>
</evidence>
<keyword evidence="6" id="KW-0408">Iron</keyword>
<keyword evidence="5" id="KW-0560">Oxidoreductase</keyword>
<evidence type="ECO:0000256" key="2">
    <source>
        <dbReference type="ARBA" id="ARBA00022559"/>
    </source>
</evidence>
<dbReference type="PANTHER" id="PTHR33577:SF9">
    <property type="entry name" value="PEROXIDASE STCC"/>
    <property type="match status" value="1"/>
</dbReference>
<evidence type="ECO:0000256" key="7">
    <source>
        <dbReference type="ARBA" id="ARBA00025795"/>
    </source>
</evidence>
<organism evidence="10 11">
    <name type="scientific">Ramularia collo-cygni</name>
    <dbReference type="NCBI Taxonomy" id="112498"/>
    <lineage>
        <taxon>Eukaryota</taxon>
        <taxon>Fungi</taxon>
        <taxon>Dikarya</taxon>
        <taxon>Ascomycota</taxon>
        <taxon>Pezizomycotina</taxon>
        <taxon>Dothideomycetes</taxon>
        <taxon>Dothideomycetidae</taxon>
        <taxon>Mycosphaerellales</taxon>
        <taxon>Mycosphaerellaceae</taxon>
        <taxon>Ramularia</taxon>
    </lineage>
</organism>
<dbReference type="Gene3D" id="1.10.489.10">
    <property type="entry name" value="Chloroperoxidase-like"/>
    <property type="match status" value="1"/>
</dbReference>
<keyword evidence="8" id="KW-0732">Signal</keyword>
<dbReference type="OrthoDB" id="407298at2759"/>
<evidence type="ECO:0000256" key="4">
    <source>
        <dbReference type="ARBA" id="ARBA00022723"/>
    </source>
</evidence>
<evidence type="ECO:0000256" key="8">
    <source>
        <dbReference type="SAM" id="SignalP"/>
    </source>
</evidence>
<keyword evidence="3" id="KW-0349">Heme</keyword>
<dbReference type="GO" id="GO:0046872">
    <property type="term" value="F:metal ion binding"/>
    <property type="evidence" value="ECO:0007669"/>
    <property type="project" value="UniProtKB-KW"/>
</dbReference>
<evidence type="ECO:0000259" key="9">
    <source>
        <dbReference type="PROSITE" id="PS51405"/>
    </source>
</evidence>
<reference evidence="10 11" key="1">
    <citation type="submission" date="2016-03" db="EMBL/GenBank/DDBJ databases">
        <authorList>
            <person name="Ploux O."/>
        </authorList>
    </citation>
    <scope>NUCLEOTIDE SEQUENCE [LARGE SCALE GENOMIC DNA]</scope>
    <source>
        <strain evidence="10 11">URUG2</strain>
    </source>
</reference>
<evidence type="ECO:0000256" key="3">
    <source>
        <dbReference type="ARBA" id="ARBA00022617"/>
    </source>
</evidence>
<evidence type="ECO:0000256" key="6">
    <source>
        <dbReference type="ARBA" id="ARBA00023004"/>
    </source>
</evidence>
<dbReference type="PROSITE" id="PS51405">
    <property type="entry name" value="HEME_HALOPEROXIDASE"/>
    <property type="match status" value="1"/>
</dbReference>
<dbReference type="SUPFAM" id="SSF47571">
    <property type="entry name" value="Cloroperoxidase"/>
    <property type="match status" value="1"/>
</dbReference>
<dbReference type="PANTHER" id="PTHR33577">
    <property type="entry name" value="STERIGMATOCYSTIN BIOSYNTHESIS PEROXIDASE STCC-RELATED"/>
    <property type="match status" value="1"/>
</dbReference>
<dbReference type="Pfam" id="PF01328">
    <property type="entry name" value="Peroxidase_2"/>
    <property type="match status" value="1"/>
</dbReference>
<feature type="domain" description="Heme haloperoxidase family profile" evidence="9">
    <location>
        <begin position="37"/>
        <end position="246"/>
    </location>
</feature>
<gene>
    <name evidence="10" type="ORF">RCC_09646</name>
</gene>
<keyword evidence="11" id="KW-1185">Reference proteome</keyword>
<dbReference type="AlphaFoldDB" id="A0A2D3VI30"/>
<keyword evidence="4" id="KW-0479">Metal-binding</keyword>
<dbReference type="Proteomes" id="UP000225277">
    <property type="component" value="Unassembled WGS sequence"/>
</dbReference>
<dbReference type="InterPro" id="IPR036851">
    <property type="entry name" value="Chloroperoxidase-like_sf"/>
</dbReference>
<dbReference type="EMBL" id="FJUY01000018">
    <property type="protein sequence ID" value="CZT23931.1"/>
    <property type="molecule type" value="Genomic_DNA"/>
</dbReference>
<accession>A0A2D3VI30</accession>
<comment type="similarity">
    <text evidence="7">Belongs to the chloroperoxidase family.</text>
</comment>
<dbReference type="GO" id="GO:0004601">
    <property type="term" value="F:peroxidase activity"/>
    <property type="evidence" value="ECO:0007669"/>
    <property type="project" value="UniProtKB-KW"/>
</dbReference>
<comment type="cofactor">
    <cofactor evidence="1">
        <name>heme b</name>
        <dbReference type="ChEBI" id="CHEBI:60344"/>
    </cofactor>
</comment>
<name>A0A2D3VI30_9PEZI</name>
<protein>
    <submittedName>
        <fullName evidence="10">Related to chloroperoxidase</fullName>
    </submittedName>
</protein>
<evidence type="ECO:0000313" key="11">
    <source>
        <dbReference type="Proteomes" id="UP000225277"/>
    </source>
</evidence>
<dbReference type="InterPro" id="IPR000028">
    <property type="entry name" value="Chloroperoxidase"/>
</dbReference>
<feature type="signal peptide" evidence="8">
    <location>
        <begin position="1"/>
        <end position="19"/>
    </location>
</feature>